<feature type="region of interest" description="Disordered" evidence="1">
    <location>
        <begin position="32"/>
        <end position="55"/>
    </location>
</feature>
<feature type="compositionally biased region" description="Low complexity" evidence="1">
    <location>
        <begin position="95"/>
        <end position="109"/>
    </location>
</feature>
<organism evidence="2">
    <name type="scientific">Sigmofec virus UA08Rod_4258</name>
    <dbReference type="NCBI Taxonomy" id="2929397"/>
    <lineage>
        <taxon>Viruses</taxon>
        <taxon>Monodnaviria</taxon>
        <taxon>Sangervirae</taxon>
        <taxon>Phixviricota</taxon>
        <taxon>Malgrandaviricetes</taxon>
        <taxon>Petitvirales</taxon>
        <taxon>Microviridae</taxon>
    </lineage>
</organism>
<protein>
    <submittedName>
        <fullName evidence="2">DNA pilot protein</fullName>
    </submittedName>
</protein>
<proteinExistence type="predicted"/>
<sequence>MVLTSLGGALISAGTSLANGFGQMFGQQSANYKMRQHQTSERIASQQWQDQQRRDQNQYAEDMYLKYQSPEALVRQYQAAGLNPRLAVGETGQISASSGSSGSAPTGGSVPLGNPWSSSLPQGFADVASAFAALAQAKKAGVDTRLTELNVKAQEIRNAILKVDAEIAEKFAAKKVSAEIDKIAQDIETGKATEAQLRASVKLIGKKADLTQQEIDSFWINVQNQFDLARALTRQSDTQSDLNEAKVKTEGTVQAVNTAEVANKRQIYRLNEFRAMVEDDKANRFENSYEFRQWVIDEVNETIRVGGLMPQAQLDQINQSIKLLMQDNHYYEARMLLQTLIGLAMPAAVATK</sequence>
<accession>A0A976R5D4</accession>
<evidence type="ECO:0000313" key="2">
    <source>
        <dbReference type="EMBL" id="UPW41306.1"/>
    </source>
</evidence>
<reference evidence="2" key="1">
    <citation type="submission" date="2022-02" db="EMBL/GenBank/DDBJ databases">
        <title>Towards deciphering the DNA virus diversity associated with rodent species in the families Cricetidae and Heteromyidae.</title>
        <authorList>
            <person name="Lund M."/>
            <person name="Larsen B.B."/>
            <person name="Gryseels S."/>
            <person name="Kraberger S."/>
            <person name="Rowsey D.M."/>
            <person name="Steger L."/>
            <person name="Yule K.M."/>
            <person name="Upham N.S."/>
            <person name="Worobey M."/>
            <person name="Van Doorslaer K."/>
            <person name="Varsani A."/>
        </authorList>
    </citation>
    <scope>NUCLEOTIDE SEQUENCE</scope>
    <source>
        <strain evidence="2">UA08Rod_4258</strain>
    </source>
</reference>
<evidence type="ECO:0000256" key="1">
    <source>
        <dbReference type="SAM" id="MobiDB-lite"/>
    </source>
</evidence>
<feature type="region of interest" description="Disordered" evidence="1">
    <location>
        <begin position="92"/>
        <end position="115"/>
    </location>
</feature>
<name>A0A976R5D4_9VIRU</name>
<dbReference type="EMBL" id="OM869574">
    <property type="protein sequence ID" value="UPW41306.1"/>
    <property type="molecule type" value="Genomic_DNA"/>
</dbReference>